<dbReference type="OrthoDB" id="2928561at2759"/>
<comment type="caution">
    <text evidence="1">The sequence shown here is derived from an EMBL/GenBank/DDBJ whole genome shotgun (WGS) entry which is preliminary data.</text>
</comment>
<gene>
    <name evidence="1" type="ORF">H1R20_g7196</name>
</gene>
<reference evidence="1" key="1">
    <citation type="submission" date="2022-06" db="EMBL/GenBank/DDBJ databases">
        <title>Genome Sequence of Candolleomyces eurysporus.</title>
        <authorList>
            <person name="Buettner E."/>
        </authorList>
    </citation>
    <scope>NUCLEOTIDE SEQUENCE</scope>
    <source>
        <strain evidence="1">VTCC 930004</strain>
    </source>
</reference>
<protein>
    <submittedName>
        <fullName evidence="1">Uncharacterized protein</fullName>
    </submittedName>
</protein>
<evidence type="ECO:0000313" key="2">
    <source>
        <dbReference type="Proteomes" id="UP001140091"/>
    </source>
</evidence>
<dbReference type="Proteomes" id="UP001140091">
    <property type="component" value="Unassembled WGS sequence"/>
</dbReference>
<keyword evidence="2" id="KW-1185">Reference proteome</keyword>
<dbReference type="AlphaFoldDB" id="A0A9W8JFK8"/>
<name>A0A9W8JFK8_9AGAR</name>
<sequence length="89" mass="10032">MASNFNNAHNFQIDNYQFVNVNPLADSLSKLAVQIAAGVIHNSAERCDTPKCHPNTRVAVQDNLYSWIVNGDVESDQPKKIKWVMVMCR</sequence>
<feature type="non-terminal residue" evidence="1">
    <location>
        <position position="1"/>
    </location>
</feature>
<evidence type="ECO:0000313" key="1">
    <source>
        <dbReference type="EMBL" id="KAJ2929898.1"/>
    </source>
</evidence>
<dbReference type="EMBL" id="JANBPK010000855">
    <property type="protein sequence ID" value="KAJ2929898.1"/>
    <property type="molecule type" value="Genomic_DNA"/>
</dbReference>
<proteinExistence type="predicted"/>
<organism evidence="1 2">
    <name type="scientific">Candolleomyces eurysporus</name>
    <dbReference type="NCBI Taxonomy" id="2828524"/>
    <lineage>
        <taxon>Eukaryota</taxon>
        <taxon>Fungi</taxon>
        <taxon>Dikarya</taxon>
        <taxon>Basidiomycota</taxon>
        <taxon>Agaricomycotina</taxon>
        <taxon>Agaricomycetes</taxon>
        <taxon>Agaricomycetidae</taxon>
        <taxon>Agaricales</taxon>
        <taxon>Agaricineae</taxon>
        <taxon>Psathyrellaceae</taxon>
        <taxon>Candolleomyces</taxon>
    </lineage>
</organism>
<accession>A0A9W8JFK8</accession>